<organism evidence="1 2">
    <name type="scientific">Mycobacterium colombiense</name>
    <dbReference type="NCBI Taxonomy" id="339268"/>
    <lineage>
        <taxon>Bacteria</taxon>
        <taxon>Bacillati</taxon>
        <taxon>Actinomycetota</taxon>
        <taxon>Actinomycetes</taxon>
        <taxon>Mycobacteriales</taxon>
        <taxon>Mycobacteriaceae</taxon>
        <taxon>Mycobacterium</taxon>
        <taxon>Mycobacterium avium complex (MAC)</taxon>
    </lineage>
</organism>
<comment type="caution">
    <text evidence="1">The sequence shown here is derived from an EMBL/GenBank/DDBJ whole genome shotgun (WGS) entry which is preliminary data.</text>
</comment>
<reference evidence="1 2" key="1">
    <citation type="submission" date="2018-06" db="EMBL/GenBank/DDBJ databases">
        <title>NTM in soil in Japan.</title>
        <authorList>
            <person name="Ohya K."/>
        </authorList>
    </citation>
    <scope>NUCLEOTIDE SEQUENCE [LARGE SCALE GENOMIC DNA]</scope>
    <source>
        <strain evidence="1 2">GF28</strain>
    </source>
</reference>
<evidence type="ECO:0000313" key="1">
    <source>
        <dbReference type="EMBL" id="RAV17492.1"/>
    </source>
</evidence>
<dbReference type="Proteomes" id="UP000250915">
    <property type="component" value="Unassembled WGS sequence"/>
</dbReference>
<accession>A0A329MD41</accession>
<dbReference type="AlphaFoldDB" id="A0A329MD41"/>
<gene>
    <name evidence="1" type="ORF">DQP57_00250</name>
</gene>
<sequence length="123" mass="13683">MEGEPRGYSIGREVAIDPQERYPEFVAMHEMAHILLGHTMKFPETVEEMWAALPALAQKVANEDLHEVEAHSVAIFAAGMAGVEFDMNQELDYLSYVLMHCEATDEHGERIAKVAGEILEAGL</sequence>
<name>A0A329MD41_9MYCO</name>
<protein>
    <recommendedName>
        <fullName evidence="3">IrrE N-terminal-like domain-containing protein</fullName>
    </recommendedName>
</protein>
<evidence type="ECO:0008006" key="3">
    <source>
        <dbReference type="Google" id="ProtNLM"/>
    </source>
</evidence>
<dbReference type="EMBL" id="QMEV01000001">
    <property type="protein sequence ID" value="RAV17492.1"/>
    <property type="molecule type" value="Genomic_DNA"/>
</dbReference>
<evidence type="ECO:0000313" key="2">
    <source>
        <dbReference type="Proteomes" id="UP000250915"/>
    </source>
</evidence>
<proteinExistence type="predicted"/>